<keyword evidence="2" id="KW-1185">Reference proteome</keyword>
<evidence type="ECO:0000313" key="1">
    <source>
        <dbReference type="EMBL" id="KAF3032865.1"/>
    </source>
</evidence>
<dbReference type="Proteomes" id="UP000758155">
    <property type="component" value="Unassembled WGS sequence"/>
</dbReference>
<dbReference type="OrthoDB" id="9971592at2759"/>
<gene>
    <name evidence="1" type="ORF">E8E12_003276</name>
</gene>
<dbReference type="EMBL" id="SWKV01000091">
    <property type="protein sequence ID" value="KAF3032865.1"/>
    <property type="molecule type" value="Genomic_DNA"/>
</dbReference>
<dbReference type="AlphaFoldDB" id="A0A9P4WI45"/>
<reference evidence="1" key="1">
    <citation type="submission" date="2019-04" db="EMBL/GenBank/DDBJ databases">
        <title>Sequencing of skin fungus with MAO and IRED activity.</title>
        <authorList>
            <person name="Marsaioli A.J."/>
            <person name="Bonatto J.M.C."/>
            <person name="Reis Junior O."/>
        </authorList>
    </citation>
    <scope>NUCLEOTIDE SEQUENCE</scope>
    <source>
        <strain evidence="1">28M1</strain>
    </source>
</reference>
<accession>A0A9P4WI45</accession>
<protein>
    <submittedName>
        <fullName evidence="1">Uncharacterized protein</fullName>
    </submittedName>
</protein>
<evidence type="ECO:0000313" key="2">
    <source>
        <dbReference type="Proteomes" id="UP000758155"/>
    </source>
</evidence>
<organism evidence="1 2">
    <name type="scientific">Didymella heteroderae</name>
    <dbReference type="NCBI Taxonomy" id="1769908"/>
    <lineage>
        <taxon>Eukaryota</taxon>
        <taxon>Fungi</taxon>
        <taxon>Dikarya</taxon>
        <taxon>Ascomycota</taxon>
        <taxon>Pezizomycotina</taxon>
        <taxon>Dothideomycetes</taxon>
        <taxon>Pleosporomycetidae</taxon>
        <taxon>Pleosporales</taxon>
        <taxon>Pleosporineae</taxon>
        <taxon>Didymellaceae</taxon>
        <taxon>Didymella</taxon>
    </lineage>
</organism>
<sequence length="141" mass="15456">MMNAPSPGVLPPSQAFTSPVTAYANGSYRARQGNNIGPLAAFDQPVQNNNRAANPVVTDHRGLLHQPSQLQQKCRIARLQPNPIFQLREREIACTMPKDKLGENDKPDWSGPTATKFDKYASQTARIGARCNDALDARLMA</sequence>
<proteinExistence type="predicted"/>
<comment type="caution">
    <text evidence="1">The sequence shown here is derived from an EMBL/GenBank/DDBJ whole genome shotgun (WGS) entry which is preliminary data.</text>
</comment>
<name>A0A9P4WI45_9PLEO</name>